<dbReference type="RefSeq" id="WP_171833083.1">
    <property type="nucleotide sequence ID" value="NZ_CP053708.1"/>
</dbReference>
<keyword evidence="1" id="KW-0732">Signal</keyword>
<evidence type="ECO:0000313" key="3">
    <source>
        <dbReference type="EMBL" id="QKE91394.1"/>
    </source>
</evidence>
<evidence type="ECO:0000313" key="4">
    <source>
        <dbReference type="Proteomes" id="UP000500767"/>
    </source>
</evidence>
<feature type="domain" description="Lysozyme inhibitor LprI-like N-terminal" evidence="2">
    <location>
        <begin position="36"/>
        <end position="129"/>
    </location>
</feature>
<reference evidence="3 4" key="1">
    <citation type="journal article" date="2014" name="World J. Microbiol. Biotechnol.">
        <title>Biodiversity and physiological characteristics of Antarctic and Arctic lichens-associated bacteria.</title>
        <authorList>
            <person name="Lee Y.M."/>
            <person name="Kim E.H."/>
            <person name="Lee H.K."/>
            <person name="Hong S.G."/>
        </authorList>
    </citation>
    <scope>NUCLEOTIDE SEQUENCE [LARGE SCALE GENOMIC DNA]</scope>
    <source>
        <strain evidence="3 4">PAMC 26569</strain>
    </source>
</reference>
<feature type="signal peptide" evidence="1">
    <location>
        <begin position="1"/>
        <end position="25"/>
    </location>
</feature>
<dbReference type="Pfam" id="PF07007">
    <property type="entry name" value="LprI"/>
    <property type="match status" value="1"/>
</dbReference>
<dbReference type="KEGG" id="lck:HN018_16275"/>
<dbReference type="Gene3D" id="1.20.1270.180">
    <property type="match status" value="1"/>
</dbReference>
<dbReference type="Proteomes" id="UP000500767">
    <property type="component" value="Chromosome"/>
</dbReference>
<proteinExistence type="predicted"/>
<name>A0A6M8HSC4_9PROT</name>
<sequence>MQKNRLYGILAIGLATSAPLYPASAAEKWTADHNQCNNQTNTIDITSCINARTAIWDQRLNQAYKALTVMLAGEPSTKSRLAPLQTAQRAWLKYRDANCAYYNAQEGTIRSVEVSDCMQRMTQDRAIELQGEGPQ</sequence>
<organism evidence="3 4">
    <name type="scientific">Lichenicola cladoniae</name>
    <dbReference type="NCBI Taxonomy" id="1484109"/>
    <lineage>
        <taxon>Bacteria</taxon>
        <taxon>Pseudomonadati</taxon>
        <taxon>Pseudomonadota</taxon>
        <taxon>Alphaproteobacteria</taxon>
        <taxon>Acetobacterales</taxon>
        <taxon>Acetobacteraceae</taxon>
        <taxon>Lichenicola</taxon>
    </lineage>
</organism>
<dbReference type="PANTHER" id="PTHR39176">
    <property type="entry name" value="PERIPLASMIC PROTEIN-RELATED"/>
    <property type="match status" value="1"/>
</dbReference>
<accession>A0A6M8HSC4</accession>
<dbReference type="PANTHER" id="PTHR39176:SF1">
    <property type="entry name" value="PERIPLASMIC PROTEIN"/>
    <property type="match status" value="1"/>
</dbReference>
<evidence type="ECO:0000259" key="2">
    <source>
        <dbReference type="Pfam" id="PF07007"/>
    </source>
</evidence>
<protein>
    <submittedName>
        <fullName evidence="3">DUF1311 domain-containing protein</fullName>
    </submittedName>
</protein>
<keyword evidence="4" id="KW-1185">Reference proteome</keyword>
<dbReference type="InterPro" id="IPR009739">
    <property type="entry name" value="LprI-like_N"/>
</dbReference>
<dbReference type="AlphaFoldDB" id="A0A6M8HSC4"/>
<evidence type="ECO:0000256" key="1">
    <source>
        <dbReference type="SAM" id="SignalP"/>
    </source>
</evidence>
<feature type="chain" id="PRO_5026909835" evidence="1">
    <location>
        <begin position="26"/>
        <end position="135"/>
    </location>
</feature>
<dbReference type="EMBL" id="CP053708">
    <property type="protein sequence ID" value="QKE91394.1"/>
    <property type="molecule type" value="Genomic_DNA"/>
</dbReference>
<gene>
    <name evidence="3" type="ORF">HN018_16275</name>
</gene>